<name>A0A4Y8S5U8_9SPHI</name>
<gene>
    <name evidence="1" type="ORF">E2R66_22120</name>
</gene>
<proteinExistence type="predicted"/>
<sequence>METLSLGFGLVYAGNLLYSEVLVAENSYQVLFNSQLMGEIAYDENFRWLLISGRLLPQSTVDEIGDRIENWFQ</sequence>
<dbReference type="OrthoDB" id="799010at2"/>
<dbReference type="AlphaFoldDB" id="A0A4Y8S5U8"/>
<organism evidence="1 2">
    <name type="scientific">Mucilaginibacter psychrotolerans</name>
    <dbReference type="NCBI Taxonomy" id="1524096"/>
    <lineage>
        <taxon>Bacteria</taxon>
        <taxon>Pseudomonadati</taxon>
        <taxon>Bacteroidota</taxon>
        <taxon>Sphingobacteriia</taxon>
        <taxon>Sphingobacteriales</taxon>
        <taxon>Sphingobacteriaceae</taxon>
        <taxon>Mucilaginibacter</taxon>
    </lineage>
</organism>
<dbReference type="Proteomes" id="UP000297540">
    <property type="component" value="Unassembled WGS sequence"/>
</dbReference>
<dbReference type="EMBL" id="SOZE01000031">
    <property type="protein sequence ID" value="TFF34373.1"/>
    <property type="molecule type" value="Genomic_DNA"/>
</dbReference>
<evidence type="ECO:0000313" key="1">
    <source>
        <dbReference type="EMBL" id="TFF34373.1"/>
    </source>
</evidence>
<comment type="caution">
    <text evidence="1">The sequence shown here is derived from an EMBL/GenBank/DDBJ whole genome shotgun (WGS) entry which is preliminary data.</text>
</comment>
<protein>
    <recommendedName>
        <fullName evidence="3">DUF4367 domain-containing protein</fullName>
    </recommendedName>
</protein>
<evidence type="ECO:0008006" key="3">
    <source>
        <dbReference type="Google" id="ProtNLM"/>
    </source>
</evidence>
<evidence type="ECO:0000313" key="2">
    <source>
        <dbReference type="Proteomes" id="UP000297540"/>
    </source>
</evidence>
<reference evidence="1 2" key="1">
    <citation type="journal article" date="2017" name="Int. J. Syst. Evol. Microbiol.">
        <title>Mucilaginibacterpsychrotolerans sp. nov., isolated from peatlands.</title>
        <authorList>
            <person name="Deng Y."/>
            <person name="Shen L."/>
            <person name="Xu B."/>
            <person name="Liu Y."/>
            <person name="Gu Z."/>
            <person name="Liu H."/>
            <person name="Zhou Y."/>
        </authorList>
    </citation>
    <scope>NUCLEOTIDE SEQUENCE [LARGE SCALE GENOMIC DNA]</scope>
    <source>
        <strain evidence="1 2">NH7-4</strain>
    </source>
</reference>
<dbReference type="RefSeq" id="WP_133235002.1">
    <property type="nucleotide sequence ID" value="NZ_SOZE01000031.1"/>
</dbReference>
<accession>A0A4Y8S5U8</accession>
<keyword evidence="2" id="KW-1185">Reference proteome</keyword>